<keyword evidence="2" id="KW-0802">TPR repeat</keyword>
<dbReference type="InterPro" id="IPR026634">
    <property type="entry name" value="TPST-like"/>
</dbReference>
<dbReference type="Pfam" id="PF13432">
    <property type="entry name" value="TPR_16"/>
    <property type="match status" value="1"/>
</dbReference>
<feature type="repeat" description="TPR" evidence="2">
    <location>
        <begin position="115"/>
        <end position="148"/>
    </location>
</feature>
<dbReference type="Gene3D" id="1.25.40.10">
    <property type="entry name" value="Tetratricopeptide repeat domain"/>
    <property type="match status" value="2"/>
</dbReference>
<dbReference type="Pfam" id="PF14559">
    <property type="entry name" value="TPR_19"/>
    <property type="match status" value="1"/>
</dbReference>
<dbReference type="SUPFAM" id="SSF48452">
    <property type="entry name" value="TPR-like"/>
    <property type="match status" value="2"/>
</dbReference>
<dbReference type="OrthoDB" id="9800698at2"/>
<dbReference type="GO" id="GO:0008476">
    <property type="term" value="F:protein-tyrosine sulfotransferase activity"/>
    <property type="evidence" value="ECO:0007669"/>
    <property type="project" value="InterPro"/>
</dbReference>
<dbReference type="STRING" id="144026.SAMN04488568_1282"/>
<proteinExistence type="predicted"/>
<keyword evidence="4" id="KW-1185">Reference proteome</keyword>
<sequence length="715" mass="77449">MASTADTGAGGDIARLLEQANQQRLSDAFDAARLSCHDVFARDPANAPAMCLLGVCDLETGAIEAGRAWLDKAEVANPALPQLHLYRSIQWEILGETDRALASATEATRLAPDLFDAWGRLGDLAGRAGDFAIAANALQQALKAGPEHPARPQIALRLAGACIELSDIDATRRALDIAEQGGLEGHPDVLRLRTALARQTGDWAVMEKLAERWVAAAPGEPEALSAHALALGQLGFYARAARIYRPVAEADPEVADNWAALGRLVLGARDIPAAEALFEQALALDPQNAEAAFGLARVHTFLGRFEQAEAQCRRALEIDPGHLEAYGQLCEVASGRLSDEELAALRAGLEAGGLAVDRQAIGLFALGDALHQRKQPQEAFQAWSQANATKKVQHGHAVSGGYDRDAQAALTDALIAMFAAPAELAALPEIKIARPIFIVGMPRSGTTLIEAAIAAHDEVTAGGELSAMPFILDEFIAWARRTGWTGGEIPVMQRMAWRTRYFSQHAEFGLDQAQWVTDKQPSNFLAVGLIRQLFPEAPVIHIRRRPVETAFSIFRRNFSRQWPFAHDLDDIAHYYAQHARLCDHWEATLGRRYTTLQYEDLVADFEARLRYVIARTGLGWSRKCLDFHLQDRSVMTFSSVQVRKPASTKHLNSTAPYSDALAGFDAAIAALGVDPVTGAWRGEAGQEEAVAPSRSRKRGLGSILGNMFGGAARGE</sequence>
<feature type="repeat" description="TPR" evidence="2">
    <location>
        <begin position="289"/>
        <end position="322"/>
    </location>
</feature>
<dbReference type="InterPro" id="IPR019734">
    <property type="entry name" value="TPR_rpt"/>
</dbReference>
<dbReference type="SUPFAM" id="SSF52540">
    <property type="entry name" value="P-loop containing nucleoside triphosphate hydrolases"/>
    <property type="match status" value="1"/>
</dbReference>
<accession>A0A1G9WTY6</accession>
<dbReference type="SMART" id="SM00028">
    <property type="entry name" value="TPR"/>
    <property type="match status" value="5"/>
</dbReference>
<evidence type="ECO:0000313" key="4">
    <source>
        <dbReference type="Proteomes" id="UP000199759"/>
    </source>
</evidence>
<dbReference type="InterPro" id="IPR011990">
    <property type="entry name" value="TPR-like_helical_dom_sf"/>
</dbReference>
<dbReference type="RefSeq" id="WP_091771897.1">
    <property type="nucleotide sequence ID" value="NZ_FNHG01000028.1"/>
</dbReference>
<gene>
    <name evidence="3" type="ORF">SAMN04488568_1282</name>
</gene>
<name>A0A1G9WTY6_9PROT</name>
<reference evidence="3 4" key="1">
    <citation type="submission" date="2016-10" db="EMBL/GenBank/DDBJ databases">
        <authorList>
            <person name="de Groot N.N."/>
        </authorList>
    </citation>
    <scope>NUCLEOTIDE SEQUENCE [LARGE SCALE GENOMIC DNA]</scope>
    <source>
        <strain evidence="3 4">DSM 16077</strain>
    </source>
</reference>
<evidence type="ECO:0000256" key="1">
    <source>
        <dbReference type="ARBA" id="ARBA00022679"/>
    </source>
</evidence>
<feature type="repeat" description="TPR" evidence="2">
    <location>
        <begin position="255"/>
        <end position="288"/>
    </location>
</feature>
<organism evidence="3 4">
    <name type="scientific">Maricaulis salignorans</name>
    <dbReference type="NCBI Taxonomy" id="144026"/>
    <lineage>
        <taxon>Bacteria</taxon>
        <taxon>Pseudomonadati</taxon>
        <taxon>Pseudomonadota</taxon>
        <taxon>Alphaproteobacteria</taxon>
        <taxon>Maricaulales</taxon>
        <taxon>Maricaulaceae</taxon>
        <taxon>Maricaulis</taxon>
    </lineage>
</organism>
<dbReference type="Proteomes" id="UP000199759">
    <property type="component" value="Unassembled WGS sequence"/>
</dbReference>
<dbReference type="EMBL" id="FNHG01000028">
    <property type="protein sequence ID" value="SDM87606.1"/>
    <property type="molecule type" value="Genomic_DNA"/>
</dbReference>
<dbReference type="AlphaFoldDB" id="A0A1G9WTY6"/>
<dbReference type="PANTHER" id="PTHR12788:SF10">
    <property type="entry name" value="PROTEIN-TYROSINE SULFOTRANSFERASE"/>
    <property type="match status" value="1"/>
</dbReference>
<dbReference type="PANTHER" id="PTHR12788">
    <property type="entry name" value="PROTEIN-TYROSINE SULFOTRANSFERASE 2"/>
    <property type="match status" value="1"/>
</dbReference>
<evidence type="ECO:0000256" key="2">
    <source>
        <dbReference type="PROSITE-ProRule" id="PRU00339"/>
    </source>
</evidence>
<dbReference type="Gene3D" id="3.40.50.300">
    <property type="entry name" value="P-loop containing nucleotide triphosphate hydrolases"/>
    <property type="match status" value="1"/>
</dbReference>
<dbReference type="InterPro" id="IPR027417">
    <property type="entry name" value="P-loop_NTPase"/>
</dbReference>
<evidence type="ECO:0000313" key="3">
    <source>
        <dbReference type="EMBL" id="SDM87606.1"/>
    </source>
</evidence>
<protein>
    <submittedName>
        <fullName evidence="3">Tfp pilus assembly protein PilF</fullName>
    </submittedName>
</protein>
<keyword evidence="1" id="KW-0808">Transferase</keyword>
<dbReference type="PROSITE" id="PS50005">
    <property type="entry name" value="TPR"/>
    <property type="match status" value="3"/>
</dbReference>
<dbReference type="Pfam" id="PF13469">
    <property type="entry name" value="Sulfotransfer_3"/>
    <property type="match status" value="1"/>
</dbReference>